<gene>
    <name evidence="2" type="ORF">Q5P01_005514</name>
</gene>
<name>A0AA88SZK6_CHASR</name>
<keyword evidence="3" id="KW-1185">Reference proteome</keyword>
<comment type="caution">
    <text evidence="2">The sequence shown here is derived from an EMBL/GenBank/DDBJ whole genome shotgun (WGS) entry which is preliminary data.</text>
</comment>
<reference evidence="2" key="1">
    <citation type="submission" date="2023-07" db="EMBL/GenBank/DDBJ databases">
        <title>Chromosome-level Genome Assembly of Striped Snakehead (Channa striata).</title>
        <authorList>
            <person name="Liu H."/>
        </authorList>
    </citation>
    <scope>NUCLEOTIDE SEQUENCE</scope>
    <source>
        <strain evidence="2">Gz</strain>
        <tissue evidence="2">Muscle</tissue>
    </source>
</reference>
<feature type="compositionally biased region" description="Basic and acidic residues" evidence="1">
    <location>
        <begin position="72"/>
        <end position="87"/>
    </location>
</feature>
<evidence type="ECO:0000313" key="3">
    <source>
        <dbReference type="Proteomes" id="UP001187415"/>
    </source>
</evidence>
<proteinExistence type="predicted"/>
<protein>
    <submittedName>
        <fullName evidence="2">Uncharacterized protein</fullName>
    </submittedName>
</protein>
<evidence type="ECO:0000256" key="1">
    <source>
        <dbReference type="SAM" id="MobiDB-lite"/>
    </source>
</evidence>
<feature type="region of interest" description="Disordered" evidence="1">
    <location>
        <begin position="53"/>
        <end position="87"/>
    </location>
</feature>
<organism evidence="2 3">
    <name type="scientific">Channa striata</name>
    <name type="common">Snakehead murrel</name>
    <name type="synonym">Ophicephalus striatus</name>
    <dbReference type="NCBI Taxonomy" id="64152"/>
    <lineage>
        <taxon>Eukaryota</taxon>
        <taxon>Metazoa</taxon>
        <taxon>Chordata</taxon>
        <taxon>Craniata</taxon>
        <taxon>Vertebrata</taxon>
        <taxon>Euteleostomi</taxon>
        <taxon>Actinopterygii</taxon>
        <taxon>Neopterygii</taxon>
        <taxon>Teleostei</taxon>
        <taxon>Neoteleostei</taxon>
        <taxon>Acanthomorphata</taxon>
        <taxon>Anabantaria</taxon>
        <taxon>Anabantiformes</taxon>
        <taxon>Channoidei</taxon>
        <taxon>Channidae</taxon>
        <taxon>Channa</taxon>
    </lineage>
</organism>
<dbReference type="Proteomes" id="UP001187415">
    <property type="component" value="Unassembled WGS sequence"/>
</dbReference>
<feature type="compositionally biased region" description="Basic and acidic residues" evidence="1">
    <location>
        <begin position="53"/>
        <end position="64"/>
    </location>
</feature>
<accession>A0AA88SZK6</accession>
<dbReference type="EMBL" id="JAUPFM010000003">
    <property type="protein sequence ID" value="KAK2856779.1"/>
    <property type="molecule type" value="Genomic_DNA"/>
</dbReference>
<evidence type="ECO:0000313" key="2">
    <source>
        <dbReference type="EMBL" id="KAK2856779.1"/>
    </source>
</evidence>
<sequence length="159" mass="17530">MKGARAAEVQSLVHVLKCSPRDGPYYSCLLHQQGPGARAGSWPFVSKQMEMGRGEEKWRIRESRGGGGRGGIEWKEDGEGEGREKEVDSYGFPRAASYCSAGGKTPFPNLRINYQPRECRVRRRGVDVSSTGTPRVAFKPGCRELTTSVGLLSEPIDRL</sequence>
<dbReference type="AlphaFoldDB" id="A0AA88SZK6"/>